<dbReference type="Proteomes" id="UP001169760">
    <property type="component" value="Unassembled WGS sequence"/>
</dbReference>
<dbReference type="NCBIfam" id="NF002058">
    <property type="entry name" value="PRK00888.1"/>
    <property type="match status" value="1"/>
</dbReference>
<evidence type="ECO:0000256" key="5">
    <source>
        <dbReference type="ARBA" id="ARBA00023136"/>
    </source>
</evidence>
<feature type="topological domain" description="Periplasmic" evidence="7">
    <location>
        <begin position="22"/>
        <end position="100"/>
    </location>
</feature>
<dbReference type="GO" id="GO:0030428">
    <property type="term" value="C:cell septum"/>
    <property type="evidence" value="ECO:0007669"/>
    <property type="project" value="TreeGrafter"/>
</dbReference>
<comment type="similarity">
    <text evidence="7">Belongs to the FtsB family.</text>
</comment>
<evidence type="ECO:0000256" key="6">
    <source>
        <dbReference type="ARBA" id="ARBA00023306"/>
    </source>
</evidence>
<comment type="function">
    <text evidence="7">Essential cell division protein. May link together the upstream cell division proteins, which are predominantly cytoplasmic, with the downstream cell division proteins, which are predominantly periplasmic.</text>
</comment>
<dbReference type="InterPro" id="IPR007060">
    <property type="entry name" value="FtsL/DivIC"/>
</dbReference>
<keyword evidence="4 7" id="KW-1133">Transmembrane helix</keyword>
<keyword evidence="5 7" id="KW-0472">Membrane</keyword>
<name>A0AAW7X849_9GAMM</name>
<feature type="coiled-coil region" evidence="7">
    <location>
        <begin position="29"/>
        <end position="70"/>
    </location>
</feature>
<sequence length="100" mass="11492">MKWLAIILVVALLALQYRLWMGEGSIASVVSLNREIAKQKEENARLRERNRLLAAEVDALKQGKDAIEERARNDMGMIKEGETFFMIVDETDKDTKKNKK</sequence>
<reference evidence="8" key="1">
    <citation type="submission" date="2023-07" db="EMBL/GenBank/DDBJ databases">
        <title>Genome content predicts the carbon catabolic preferences of heterotrophic bacteria.</title>
        <authorList>
            <person name="Gralka M."/>
        </authorList>
    </citation>
    <scope>NUCLEOTIDE SEQUENCE</scope>
    <source>
        <strain evidence="8">I3M17_2</strain>
    </source>
</reference>
<keyword evidence="3 7" id="KW-0812">Transmembrane</keyword>
<dbReference type="SMR" id="A0AAW7X849"/>
<dbReference type="GO" id="GO:0032153">
    <property type="term" value="C:cell division site"/>
    <property type="evidence" value="ECO:0007669"/>
    <property type="project" value="UniProtKB-UniRule"/>
</dbReference>
<dbReference type="GeneID" id="98612923"/>
<keyword evidence="2 7" id="KW-0132">Cell division</keyword>
<accession>A0AAW7X849</accession>
<evidence type="ECO:0000256" key="4">
    <source>
        <dbReference type="ARBA" id="ARBA00022989"/>
    </source>
</evidence>
<evidence type="ECO:0000256" key="2">
    <source>
        <dbReference type="ARBA" id="ARBA00022618"/>
    </source>
</evidence>
<comment type="subcellular location">
    <subcellularLocation>
        <location evidence="7">Cell inner membrane</location>
        <topology evidence="7">Single-pass type II membrane protein</topology>
    </subcellularLocation>
    <text evidence="7">Localizes to the division septum.</text>
</comment>
<evidence type="ECO:0000313" key="9">
    <source>
        <dbReference type="Proteomes" id="UP001169760"/>
    </source>
</evidence>
<dbReference type="InterPro" id="IPR023081">
    <property type="entry name" value="Cell_div_FtsB"/>
</dbReference>
<keyword evidence="6 7" id="KW-0131">Cell cycle</keyword>
<organism evidence="8 9">
    <name type="scientific">Saccharophagus degradans</name>
    <dbReference type="NCBI Taxonomy" id="86304"/>
    <lineage>
        <taxon>Bacteria</taxon>
        <taxon>Pseudomonadati</taxon>
        <taxon>Pseudomonadota</taxon>
        <taxon>Gammaproteobacteria</taxon>
        <taxon>Cellvibrionales</taxon>
        <taxon>Cellvibrionaceae</taxon>
        <taxon>Saccharophagus</taxon>
    </lineage>
</organism>
<gene>
    <name evidence="7 8" type="primary">ftsB</name>
    <name evidence="8" type="ORF">Q4521_10765</name>
</gene>
<feature type="topological domain" description="Cytoplasmic" evidence="7">
    <location>
        <begin position="1"/>
        <end position="3"/>
    </location>
</feature>
<evidence type="ECO:0000256" key="3">
    <source>
        <dbReference type="ARBA" id="ARBA00022692"/>
    </source>
</evidence>
<evidence type="ECO:0000256" key="7">
    <source>
        <dbReference type="HAMAP-Rule" id="MF_00599"/>
    </source>
</evidence>
<proteinExistence type="inferred from homology"/>
<dbReference type="GO" id="GO:0043093">
    <property type="term" value="P:FtsZ-dependent cytokinesis"/>
    <property type="evidence" value="ECO:0007669"/>
    <property type="project" value="UniProtKB-UniRule"/>
</dbReference>
<dbReference type="HAMAP" id="MF_00599">
    <property type="entry name" value="FtsB"/>
    <property type="match status" value="1"/>
</dbReference>
<dbReference type="AlphaFoldDB" id="A0AAW7X849"/>
<dbReference type="PANTHER" id="PTHR37485">
    <property type="entry name" value="CELL DIVISION PROTEIN FTSB"/>
    <property type="match status" value="1"/>
</dbReference>
<dbReference type="Pfam" id="PF04977">
    <property type="entry name" value="DivIC"/>
    <property type="match status" value="1"/>
</dbReference>
<comment type="subunit">
    <text evidence="7">Part of a complex composed of FtsB, FtsL and FtsQ.</text>
</comment>
<dbReference type="PANTHER" id="PTHR37485:SF1">
    <property type="entry name" value="CELL DIVISION PROTEIN FTSB"/>
    <property type="match status" value="1"/>
</dbReference>
<dbReference type="GO" id="GO:0005886">
    <property type="term" value="C:plasma membrane"/>
    <property type="evidence" value="ECO:0007669"/>
    <property type="project" value="UniProtKB-SubCell"/>
</dbReference>
<evidence type="ECO:0000313" key="8">
    <source>
        <dbReference type="EMBL" id="MDO6422956.1"/>
    </source>
</evidence>
<keyword evidence="1 7" id="KW-1003">Cell membrane</keyword>
<dbReference type="EMBL" id="JAUOPB010000007">
    <property type="protein sequence ID" value="MDO6422956.1"/>
    <property type="molecule type" value="Genomic_DNA"/>
</dbReference>
<keyword evidence="7" id="KW-0175">Coiled coil</keyword>
<keyword evidence="7" id="KW-0997">Cell inner membrane</keyword>
<evidence type="ECO:0000256" key="1">
    <source>
        <dbReference type="ARBA" id="ARBA00022475"/>
    </source>
</evidence>
<comment type="caution">
    <text evidence="8">The sequence shown here is derived from an EMBL/GenBank/DDBJ whole genome shotgun (WGS) entry which is preliminary data.</text>
</comment>
<protein>
    <recommendedName>
        <fullName evidence="7">Cell division protein FtsB</fullName>
    </recommendedName>
</protein>
<dbReference type="RefSeq" id="WP_011467728.1">
    <property type="nucleotide sequence ID" value="NZ_JAUOPB010000007.1"/>
</dbReference>